<accession>A0AC61NF71</accession>
<name>A0AC61NF71_9BACT</name>
<organism evidence="1 2">
    <name type="scientific">Halosquirtibacter laminarini</name>
    <dbReference type="NCBI Taxonomy" id="3374600"/>
    <lineage>
        <taxon>Bacteria</taxon>
        <taxon>Pseudomonadati</taxon>
        <taxon>Bacteroidota</taxon>
        <taxon>Bacteroidia</taxon>
        <taxon>Marinilabiliales</taxon>
        <taxon>Prolixibacteraceae</taxon>
        <taxon>Halosquirtibacter</taxon>
    </lineage>
</organism>
<keyword evidence="2" id="KW-1185">Reference proteome</keyword>
<evidence type="ECO:0000313" key="1">
    <source>
        <dbReference type="EMBL" id="QZE14263.1"/>
    </source>
</evidence>
<dbReference type="Proteomes" id="UP000826212">
    <property type="component" value="Chromosome"/>
</dbReference>
<protein>
    <submittedName>
        <fullName evidence="1">Uncharacterized protein</fullName>
    </submittedName>
</protein>
<gene>
    <name evidence="1" type="ORF">K4L44_17405</name>
</gene>
<sequence length="174" mass="19587">MKKHILVSLACIIAFAIYSSCKIGYSFTGASLSPDIKTFFVDYFPNRARIVNPQLSQQFQDKLTDKFSNELGLTSQRSSGDIEFTGQIVQYETRPLGIETTSDGRDIAGQSRFTIGVRVKFVNTQDHEKDFNQTFTAYEDYSANQSFASIESEYVGVILDKIITDIFNKSAANW</sequence>
<dbReference type="EMBL" id="CP081303">
    <property type="protein sequence ID" value="QZE14263.1"/>
    <property type="molecule type" value="Genomic_DNA"/>
</dbReference>
<evidence type="ECO:0000313" key="2">
    <source>
        <dbReference type="Proteomes" id="UP000826212"/>
    </source>
</evidence>
<proteinExistence type="predicted"/>
<reference evidence="1" key="1">
    <citation type="submission" date="2021-08" db="EMBL/GenBank/DDBJ databases">
        <title>Novel anaerobic bacterium isolated from sea squirt in East Sea, Republic of Korea.</title>
        <authorList>
            <person name="Nguyen T.H."/>
            <person name="Li Z."/>
            <person name="Lee Y.-J."/>
            <person name="Ko J."/>
            <person name="Kim S.-G."/>
        </authorList>
    </citation>
    <scope>NUCLEOTIDE SEQUENCE</scope>
    <source>
        <strain evidence="1">KCTC 25031</strain>
    </source>
</reference>